<evidence type="ECO:0000313" key="1">
    <source>
        <dbReference type="EMBL" id="MBX28711.1"/>
    </source>
</evidence>
<protein>
    <submittedName>
        <fullName evidence="1">Uncharacterized protein</fullName>
    </submittedName>
</protein>
<dbReference type="EMBL" id="GGEC01048227">
    <property type="protein sequence ID" value="MBX28711.1"/>
    <property type="molecule type" value="Transcribed_RNA"/>
</dbReference>
<proteinExistence type="predicted"/>
<sequence>MNSTAASCRLYVAFHL</sequence>
<name>A0A2P2MES0_RHIMU</name>
<accession>A0A2P2MES0</accession>
<organism evidence="1">
    <name type="scientific">Rhizophora mucronata</name>
    <name type="common">Asiatic mangrove</name>
    <dbReference type="NCBI Taxonomy" id="61149"/>
    <lineage>
        <taxon>Eukaryota</taxon>
        <taxon>Viridiplantae</taxon>
        <taxon>Streptophyta</taxon>
        <taxon>Embryophyta</taxon>
        <taxon>Tracheophyta</taxon>
        <taxon>Spermatophyta</taxon>
        <taxon>Magnoliopsida</taxon>
        <taxon>eudicotyledons</taxon>
        <taxon>Gunneridae</taxon>
        <taxon>Pentapetalae</taxon>
        <taxon>rosids</taxon>
        <taxon>fabids</taxon>
        <taxon>Malpighiales</taxon>
        <taxon>Rhizophoraceae</taxon>
        <taxon>Rhizophora</taxon>
    </lineage>
</organism>
<dbReference type="AlphaFoldDB" id="A0A2P2MES0"/>
<reference evidence="1" key="1">
    <citation type="submission" date="2018-02" db="EMBL/GenBank/DDBJ databases">
        <title>Rhizophora mucronata_Transcriptome.</title>
        <authorList>
            <person name="Meera S.P."/>
            <person name="Sreeshan A."/>
            <person name="Augustine A."/>
        </authorList>
    </citation>
    <scope>NUCLEOTIDE SEQUENCE</scope>
    <source>
        <tissue evidence="1">Leaf</tissue>
    </source>
</reference>